<dbReference type="PROSITE" id="PS50043">
    <property type="entry name" value="HTH_LUXR_2"/>
    <property type="match status" value="1"/>
</dbReference>
<dbReference type="GO" id="GO:0003677">
    <property type="term" value="F:DNA binding"/>
    <property type="evidence" value="ECO:0007669"/>
    <property type="project" value="UniProtKB-KW"/>
</dbReference>
<dbReference type="Pfam" id="PF00196">
    <property type="entry name" value="GerE"/>
    <property type="match status" value="1"/>
</dbReference>
<dbReference type="SUPFAM" id="SSF52540">
    <property type="entry name" value="P-loop containing nucleoside triphosphate hydrolases"/>
    <property type="match status" value="1"/>
</dbReference>
<dbReference type="GO" id="GO:0006355">
    <property type="term" value="P:regulation of DNA-templated transcription"/>
    <property type="evidence" value="ECO:0007669"/>
    <property type="project" value="InterPro"/>
</dbReference>
<evidence type="ECO:0000256" key="2">
    <source>
        <dbReference type="ARBA" id="ARBA00023015"/>
    </source>
</evidence>
<gene>
    <name evidence="6" type="ORF">TCK1_3363</name>
</gene>
<dbReference type="InterPro" id="IPR027417">
    <property type="entry name" value="P-loop_NTPase"/>
</dbReference>
<proteinExistence type="predicted"/>
<dbReference type="InterPro" id="IPR016032">
    <property type="entry name" value="Sig_transdc_resp-reg_C-effctor"/>
</dbReference>
<dbReference type="Pfam" id="PF24883">
    <property type="entry name" value="NPHP3_N"/>
    <property type="match status" value="1"/>
</dbReference>
<dbReference type="CDD" id="cd06170">
    <property type="entry name" value="LuxR_C_like"/>
    <property type="match status" value="1"/>
</dbReference>
<dbReference type="SMART" id="SM00421">
    <property type="entry name" value="HTH_LUXR"/>
    <property type="match status" value="1"/>
</dbReference>
<dbReference type="InterPro" id="IPR000792">
    <property type="entry name" value="Tscrpt_reg_LuxR_C"/>
</dbReference>
<sequence length="920" mass="103424">MSSPLATGRLVRNKIAPPSQRSGLITREDLQRRLMDQSDTLVTLISAPAGYGKSSLMTSAYHQLISDGKNACWLSLDAYDNDIIRFARHLTAAINHSQITDAERDVVPHLGEYQGMAIGADVQFLAEELLEHLSSLRTVVHLFLDDLHLLEDGPALSLLGVIISSEHPNLRFVIASREVPSLPLARLRARGQLHELEASAVAFSAAEVRTFLKQSFGPELPEHQIEMLLEKTEGWPASLQMVSIAMKSAPDAHEFISRLSGADKDIADFLVEEVLAKQPQPMQRFLLGTSVLRSLNADLVNATLLGTDASALIEEAETRNLFLLRLDRERSWYRYHHLFGELLRRVLTERFPESVEGYRRRAGEWLAGHGRTVEAIEQAFAVRDQAWAGGLLESTCAELFASGQTAMLQHLADQLDERELQKLPGLQLELVWDSVIRWRFKHARELLNKAQKRLTSPQNPSALNPAESFDMQQLQMKSLHREGMLQAFTDRLLNAAHSSSEWLATYAHHDPYMEASCRTALWMCDRQRFVCDASAAEAEELRQLFNDAGAKFGTVFLDTVAGGVFHERGQVESAEMFFKSALDTAIRIQGEASSLAAMASAQLAMKRYWNNDVDEASTILVGLVGQPLEFGLLDSIIARQLTLARLARMNRNFADAHDALDVADELANRFDLPRLHTNVLSLRVQLHIEQGHIHYAQRLVEAHEEFREHRALAPDGCVTMSKLLITLAYSRVALESGHYPDAIKLLRRWGTWILERQCVLSFVQIALLLARLLWRSGDVLAARRTMIDALMNARGNFSRVFLDEGQEVCSILQDLAQSNPELEAPWRGWLNYLLQEFGSDVDLPRVLPAAVTGVRLESLSDREMEIIRLTARNLAAQEVAHALGLTESTVKWYWQRIFEKLGVRRRKLAVRAAKERGLLV</sequence>
<evidence type="ECO:0000256" key="4">
    <source>
        <dbReference type="ARBA" id="ARBA00023163"/>
    </source>
</evidence>
<keyword evidence="3" id="KW-0238">DNA-binding</keyword>
<organism evidence="6 7">
    <name type="scientific">Pseudomonas monteilii</name>
    <dbReference type="NCBI Taxonomy" id="76759"/>
    <lineage>
        <taxon>Bacteria</taxon>
        <taxon>Pseudomonadati</taxon>
        <taxon>Pseudomonadota</taxon>
        <taxon>Gammaproteobacteria</taxon>
        <taxon>Pseudomonadales</taxon>
        <taxon>Pseudomonadaceae</taxon>
        <taxon>Pseudomonas</taxon>
    </lineage>
</organism>
<dbReference type="EMBL" id="CP040324">
    <property type="protein sequence ID" value="QHB28709.1"/>
    <property type="molecule type" value="Genomic_DNA"/>
</dbReference>
<reference evidence="6 7" key="1">
    <citation type="submission" date="2019-05" db="EMBL/GenBank/DDBJ databases">
        <title>Complete genome sequence of Pseudomonas Pseudomonas resinovorans.</title>
        <authorList>
            <person name="Chen H.-P."/>
        </authorList>
    </citation>
    <scope>NUCLEOTIDE SEQUENCE [LARGE SCALE GENOMIC DNA]</scope>
    <source>
        <strain evidence="6 7">TCU-CK1</strain>
    </source>
</reference>
<dbReference type="Proteomes" id="UP000464593">
    <property type="component" value="Chromosome"/>
</dbReference>
<evidence type="ECO:0000313" key="6">
    <source>
        <dbReference type="EMBL" id="QHB28709.1"/>
    </source>
</evidence>
<dbReference type="InterPro" id="IPR041617">
    <property type="entry name" value="TPR_MalT"/>
</dbReference>
<evidence type="ECO:0000313" key="7">
    <source>
        <dbReference type="Proteomes" id="UP000464593"/>
    </source>
</evidence>
<keyword evidence="2" id="KW-0805">Transcription regulation</keyword>
<accession>A0AAE6RDN8</accession>
<dbReference type="Pfam" id="PF25873">
    <property type="entry name" value="WHD_MalT"/>
    <property type="match status" value="1"/>
</dbReference>
<protein>
    <submittedName>
        <fullName evidence="6">Transcriptional regulator</fullName>
    </submittedName>
</protein>
<dbReference type="Gene3D" id="1.25.40.10">
    <property type="entry name" value="Tetratricopeptide repeat domain"/>
    <property type="match status" value="1"/>
</dbReference>
<evidence type="ECO:0000259" key="5">
    <source>
        <dbReference type="PROSITE" id="PS50043"/>
    </source>
</evidence>
<dbReference type="InterPro" id="IPR056884">
    <property type="entry name" value="NPHP3-like_N"/>
</dbReference>
<dbReference type="Gene3D" id="3.40.50.300">
    <property type="entry name" value="P-loop containing nucleotide triphosphate hydrolases"/>
    <property type="match status" value="1"/>
</dbReference>
<keyword evidence="4" id="KW-0804">Transcription</keyword>
<dbReference type="SUPFAM" id="SSF46894">
    <property type="entry name" value="C-terminal effector domain of the bipartite response regulators"/>
    <property type="match status" value="1"/>
</dbReference>
<dbReference type="Pfam" id="PF17874">
    <property type="entry name" value="TPR_MalT"/>
    <property type="match status" value="1"/>
</dbReference>
<evidence type="ECO:0000256" key="3">
    <source>
        <dbReference type="ARBA" id="ARBA00023125"/>
    </source>
</evidence>
<dbReference type="PANTHER" id="PTHR44688:SF25">
    <property type="entry name" value="HTH LUXR-TYPE DOMAIN-CONTAINING PROTEIN"/>
    <property type="match status" value="1"/>
</dbReference>
<dbReference type="PRINTS" id="PR00038">
    <property type="entry name" value="HTHLUXR"/>
</dbReference>
<dbReference type="PANTHER" id="PTHR44688">
    <property type="entry name" value="DNA-BINDING TRANSCRIPTIONAL ACTIVATOR DEVR_DOSR"/>
    <property type="match status" value="1"/>
</dbReference>
<feature type="domain" description="HTH luxR-type" evidence="5">
    <location>
        <begin position="852"/>
        <end position="917"/>
    </location>
</feature>
<dbReference type="SUPFAM" id="SSF48452">
    <property type="entry name" value="TPR-like"/>
    <property type="match status" value="1"/>
</dbReference>
<dbReference type="AlphaFoldDB" id="A0AAE6RDN8"/>
<dbReference type="InterPro" id="IPR036388">
    <property type="entry name" value="WH-like_DNA-bd_sf"/>
</dbReference>
<keyword evidence="1" id="KW-0677">Repeat</keyword>
<evidence type="ECO:0000256" key="1">
    <source>
        <dbReference type="ARBA" id="ARBA00022737"/>
    </source>
</evidence>
<dbReference type="Gene3D" id="1.10.10.10">
    <property type="entry name" value="Winged helix-like DNA-binding domain superfamily/Winged helix DNA-binding domain"/>
    <property type="match status" value="1"/>
</dbReference>
<dbReference type="InterPro" id="IPR059106">
    <property type="entry name" value="WHD_MalT"/>
</dbReference>
<dbReference type="InterPro" id="IPR011990">
    <property type="entry name" value="TPR-like_helical_dom_sf"/>
</dbReference>
<name>A0AAE6RDN8_9PSED</name>